<evidence type="ECO:0000313" key="4">
    <source>
        <dbReference type="Proteomes" id="UP000767854"/>
    </source>
</evidence>
<dbReference type="InterPro" id="IPR027417">
    <property type="entry name" value="P-loop_NTPase"/>
</dbReference>
<keyword evidence="2" id="KW-0067">ATP-binding</keyword>
<proteinExistence type="predicted"/>
<dbReference type="InterPro" id="IPR033875">
    <property type="entry name" value="FlhG"/>
</dbReference>
<organism evidence="3 4">
    <name type="scientific">Fusibacter tunisiensis</name>
    <dbReference type="NCBI Taxonomy" id="1008308"/>
    <lineage>
        <taxon>Bacteria</taxon>
        <taxon>Bacillati</taxon>
        <taxon>Bacillota</taxon>
        <taxon>Clostridia</taxon>
        <taxon>Eubacteriales</taxon>
        <taxon>Eubacteriales Family XII. Incertae Sedis</taxon>
        <taxon>Fusibacter</taxon>
    </lineage>
</organism>
<accession>A0ABS2MMH5</accession>
<keyword evidence="4" id="KW-1185">Reference proteome</keyword>
<dbReference type="RefSeq" id="WP_204661137.1">
    <property type="nucleotide sequence ID" value="NZ_JAFBDT010000001.1"/>
</dbReference>
<dbReference type="PIRSF" id="PIRSF003092">
    <property type="entry name" value="MinD"/>
    <property type="match status" value="1"/>
</dbReference>
<gene>
    <name evidence="3" type="ORF">JOC49_000113</name>
</gene>
<dbReference type="Proteomes" id="UP000767854">
    <property type="component" value="Unassembled WGS sequence"/>
</dbReference>
<dbReference type="Gene3D" id="3.40.50.300">
    <property type="entry name" value="P-loop containing nucleotide triphosphate hydrolases"/>
    <property type="match status" value="1"/>
</dbReference>
<dbReference type="InterPro" id="IPR050625">
    <property type="entry name" value="ParA/MinD_ATPase"/>
</dbReference>
<keyword evidence="3" id="KW-0969">Cilium</keyword>
<sequence length="287" mass="31594">MDQAQRLRDIVGDVDIAENSVQDARIITISSGKGGVGKTNFTVNMSIALAKLGKRVTIIDADLGLANVDVLFGIVPKYNLSHVIKGEVPIQDVIIEGPYGINIISGGSGIMDLIDLANEELEKLIQSLMYFNEVSDYILIDTGAGLSKSVLSFIDAASDVIVVITPDPTSITDAYALVKNIIKEDTKKIKLIINRVESNEEGDEVFNKMQQAVTKFLNKELENLGYIFEDNNLKRAVRKQVPLLEAYPRAIASKGIENIAYNLDNNGKYSKSNHSFRSFLNKLMNKI</sequence>
<dbReference type="InterPro" id="IPR025501">
    <property type="entry name" value="MinD_FleN"/>
</dbReference>
<keyword evidence="3" id="KW-0966">Cell projection</keyword>
<dbReference type="SUPFAM" id="SSF52540">
    <property type="entry name" value="P-loop containing nucleoside triphosphate hydrolases"/>
    <property type="match status" value="1"/>
</dbReference>
<dbReference type="CDD" id="cd02038">
    <property type="entry name" value="FlhG-like"/>
    <property type="match status" value="1"/>
</dbReference>
<evidence type="ECO:0000313" key="3">
    <source>
        <dbReference type="EMBL" id="MBM7560604.1"/>
    </source>
</evidence>
<name>A0ABS2MMH5_9FIRM</name>
<dbReference type="InterPro" id="IPR033756">
    <property type="entry name" value="YlxH/NBP35"/>
</dbReference>
<dbReference type="PANTHER" id="PTHR43384">
    <property type="entry name" value="SEPTUM SITE-DETERMINING PROTEIN MIND HOMOLOG, CHLOROPLASTIC-RELATED"/>
    <property type="match status" value="1"/>
</dbReference>
<keyword evidence="1" id="KW-0547">Nucleotide-binding</keyword>
<dbReference type="Pfam" id="PF10609">
    <property type="entry name" value="ParA"/>
    <property type="match status" value="1"/>
</dbReference>
<protein>
    <submittedName>
        <fullName evidence="3">Flagellar biosynthesis protein FlhG</fullName>
    </submittedName>
</protein>
<evidence type="ECO:0000256" key="2">
    <source>
        <dbReference type="ARBA" id="ARBA00022840"/>
    </source>
</evidence>
<keyword evidence="3" id="KW-0282">Flagellum</keyword>
<dbReference type="EMBL" id="JAFBDT010000001">
    <property type="protein sequence ID" value="MBM7560604.1"/>
    <property type="molecule type" value="Genomic_DNA"/>
</dbReference>
<comment type="caution">
    <text evidence="3">The sequence shown here is derived from an EMBL/GenBank/DDBJ whole genome shotgun (WGS) entry which is preliminary data.</text>
</comment>
<reference evidence="3 4" key="1">
    <citation type="submission" date="2021-01" db="EMBL/GenBank/DDBJ databases">
        <title>Genomic Encyclopedia of Type Strains, Phase IV (KMG-IV): sequencing the most valuable type-strain genomes for metagenomic binning, comparative biology and taxonomic classification.</title>
        <authorList>
            <person name="Goeker M."/>
        </authorList>
    </citation>
    <scope>NUCLEOTIDE SEQUENCE [LARGE SCALE GENOMIC DNA]</scope>
    <source>
        <strain evidence="3 4">DSM 24436</strain>
    </source>
</reference>
<dbReference type="PANTHER" id="PTHR43384:SF4">
    <property type="entry name" value="CELLULOSE BIOSYNTHESIS PROTEIN BCSQ-RELATED"/>
    <property type="match status" value="1"/>
</dbReference>
<evidence type="ECO:0000256" key="1">
    <source>
        <dbReference type="ARBA" id="ARBA00022741"/>
    </source>
</evidence>